<dbReference type="PANTHER" id="PTHR43133:SF46">
    <property type="entry name" value="RNA POLYMERASE SIGMA-70 FACTOR ECF SUBFAMILY"/>
    <property type="match status" value="1"/>
</dbReference>
<keyword evidence="6" id="KW-1185">Reference proteome</keyword>
<proteinExistence type="inferred from homology"/>
<comment type="similarity">
    <text evidence="1">Belongs to the sigma-70 factor family. ECF subfamily.</text>
</comment>
<dbReference type="SUPFAM" id="SSF88659">
    <property type="entry name" value="Sigma3 and sigma4 domains of RNA polymerase sigma factors"/>
    <property type="match status" value="2"/>
</dbReference>
<sequence>MSHDNFELLKQGHPDALEFIYSKYHRRIFWVGKQLISDEFVIETILQDTFLKLWEKREDIERPEHIYFFLRYVMKRECTYYYCRPKNDFYRNINRLENYEDYQKYMHGYDPQKEDEHLSDQQADQKALNRINSVLPLLSDKRKHLIELCLKYGFQYKAIADAMGISIKEVSIEVKKAIQEIKNFIYQGTDLEAKNQPATTIKVEGSMTEEQEKVLQLRSEKNYSFAAIATELSLSQKEVHKIFIAAYKFLEEKHQEQLQSA</sequence>
<dbReference type="EMBL" id="JAPJDA010000009">
    <property type="protein sequence ID" value="MCX2837869.1"/>
    <property type="molecule type" value="Genomic_DNA"/>
</dbReference>
<keyword evidence="3" id="KW-0731">Sigma factor</keyword>
<evidence type="ECO:0000256" key="4">
    <source>
        <dbReference type="ARBA" id="ARBA00023163"/>
    </source>
</evidence>
<dbReference type="RefSeq" id="WP_266069119.1">
    <property type="nucleotide sequence ID" value="NZ_JAPJDA010000009.1"/>
</dbReference>
<dbReference type="InterPro" id="IPR014284">
    <property type="entry name" value="RNA_pol_sigma-70_dom"/>
</dbReference>
<dbReference type="Gene3D" id="1.10.10.10">
    <property type="entry name" value="Winged helix-like DNA-binding domain superfamily/Winged helix DNA-binding domain"/>
    <property type="match status" value="1"/>
</dbReference>
<evidence type="ECO:0000313" key="6">
    <source>
        <dbReference type="Proteomes" id="UP001148482"/>
    </source>
</evidence>
<reference evidence="5" key="1">
    <citation type="submission" date="2022-11" db="EMBL/GenBank/DDBJ databases">
        <title>Salinimicrobium profundisediminis sp. nov., isolated from deep-sea sediment of the Mariana Trench.</title>
        <authorList>
            <person name="Fu H."/>
        </authorList>
    </citation>
    <scope>NUCLEOTIDE SEQUENCE</scope>
    <source>
        <strain evidence="5">MT39</strain>
    </source>
</reference>
<evidence type="ECO:0000256" key="2">
    <source>
        <dbReference type="ARBA" id="ARBA00023015"/>
    </source>
</evidence>
<gene>
    <name evidence="5" type="ORF">OQ279_06850</name>
</gene>
<dbReference type="Gene3D" id="1.10.1740.10">
    <property type="match status" value="1"/>
</dbReference>
<keyword evidence="4" id="KW-0804">Transcription</keyword>
<dbReference type="SUPFAM" id="SSF88946">
    <property type="entry name" value="Sigma2 domain of RNA polymerase sigma factors"/>
    <property type="match status" value="1"/>
</dbReference>
<dbReference type="Proteomes" id="UP001148482">
    <property type="component" value="Unassembled WGS sequence"/>
</dbReference>
<evidence type="ECO:0000256" key="3">
    <source>
        <dbReference type="ARBA" id="ARBA00023082"/>
    </source>
</evidence>
<dbReference type="InterPro" id="IPR039425">
    <property type="entry name" value="RNA_pol_sigma-70-like"/>
</dbReference>
<name>A0A9X3CWB3_9FLAO</name>
<dbReference type="NCBIfam" id="TIGR02937">
    <property type="entry name" value="sigma70-ECF"/>
    <property type="match status" value="1"/>
</dbReference>
<dbReference type="InterPro" id="IPR013324">
    <property type="entry name" value="RNA_pol_sigma_r3/r4-like"/>
</dbReference>
<protein>
    <submittedName>
        <fullName evidence="5">Sigma-70 family RNA polymerase sigma factor</fullName>
    </submittedName>
</protein>
<organism evidence="5 6">
    <name type="scientific">Salinimicrobium profundisediminis</name>
    <dbReference type="NCBI Taxonomy" id="2994553"/>
    <lineage>
        <taxon>Bacteria</taxon>
        <taxon>Pseudomonadati</taxon>
        <taxon>Bacteroidota</taxon>
        <taxon>Flavobacteriia</taxon>
        <taxon>Flavobacteriales</taxon>
        <taxon>Flavobacteriaceae</taxon>
        <taxon>Salinimicrobium</taxon>
    </lineage>
</organism>
<dbReference type="InterPro" id="IPR036388">
    <property type="entry name" value="WH-like_DNA-bd_sf"/>
</dbReference>
<evidence type="ECO:0000313" key="5">
    <source>
        <dbReference type="EMBL" id="MCX2837869.1"/>
    </source>
</evidence>
<dbReference type="PANTHER" id="PTHR43133">
    <property type="entry name" value="RNA POLYMERASE ECF-TYPE SIGMA FACTO"/>
    <property type="match status" value="1"/>
</dbReference>
<evidence type="ECO:0000256" key="1">
    <source>
        <dbReference type="ARBA" id="ARBA00010641"/>
    </source>
</evidence>
<dbReference type="InterPro" id="IPR013325">
    <property type="entry name" value="RNA_pol_sigma_r2"/>
</dbReference>
<comment type="caution">
    <text evidence="5">The sequence shown here is derived from an EMBL/GenBank/DDBJ whole genome shotgun (WGS) entry which is preliminary data.</text>
</comment>
<dbReference type="GO" id="GO:0006352">
    <property type="term" value="P:DNA-templated transcription initiation"/>
    <property type="evidence" value="ECO:0007669"/>
    <property type="project" value="InterPro"/>
</dbReference>
<dbReference type="GO" id="GO:0016987">
    <property type="term" value="F:sigma factor activity"/>
    <property type="evidence" value="ECO:0007669"/>
    <property type="project" value="UniProtKB-KW"/>
</dbReference>
<dbReference type="AlphaFoldDB" id="A0A9X3CWB3"/>
<keyword evidence="2" id="KW-0805">Transcription regulation</keyword>
<accession>A0A9X3CWB3</accession>